<dbReference type="EMBL" id="FN554972">
    <property type="protein sequence ID" value="CBH14879.1"/>
    <property type="molecule type" value="Genomic_DNA"/>
</dbReference>
<gene>
    <name evidence="2" type="ORF">TbgDal_IX9550</name>
</gene>
<name>C9ZZN0_TRYB9</name>
<accession>C9ZZN0</accession>
<feature type="region of interest" description="Disordered" evidence="1">
    <location>
        <begin position="1"/>
        <end position="20"/>
    </location>
</feature>
<evidence type="ECO:0000313" key="3">
    <source>
        <dbReference type="Proteomes" id="UP000002316"/>
    </source>
</evidence>
<evidence type="ECO:0000256" key="1">
    <source>
        <dbReference type="SAM" id="MobiDB-lite"/>
    </source>
</evidence>
<protein>
    <submittedName>
        <fullName evidence="2">Uncharacterized protein</fullName>
    </submittedName>
</protein>
<dbReference type="AlphaFoldDB" id="C9ZZN0"/>
<dbReference type="RefSeq" id="XP_011777145.1">
    <property type="nucleotide sequence ID" value="XM_011778843.1"/>
</dbReference>
<evidence type="ECO:0000313" key="2">
    <source>
        <dbReference type="EMBL" id="CBH14879.1"/>
    </source>
</evidence>
<sequence>MECKKQKKSKRQRPPPKKTKTKFQMLNRLIYTGISNIYGWQMRWTRHVASTNIICMTTVNEKWIKRCVIQLTGIETRAINNFRYDLKVLRKPPPGVWCRVMN</sequence>
<dbReference type="Proteomes" id="UP000002316">
    <property type="component" value="Chromosome 9"/>
</dbReference>
<dbReference type="GeneID" id="23861025"/>
<reference evidence="3" key="1">
    <citation type="journal article" date="2010" name="PLoS Negl. Trop. Dis.">
        <title>The genome sequence of Trypanosoma brucei gambiense, causative agent of chronic human african trypanosomiasis.</title>
        <authorList>
            <person name="Jackson A.P."/>
            <person name="Sanders M."/>
            <person name="Berry A."/>
            <person name="McQuillan J."/>
            <person name="Aslett M.A."/>
            <person name="Quail M.A."/>
            <person name="Chukualim B."/>
            <person name="Capewell P."/>
            <person name="MacLeod A."/>
            <person name="Melville S.E."/>
            <person name="Gibson W."/>
            <person name="Barry J.D."/>
            <person name="Berriman M."/>
            <person name="Hertz-Fowler C."/>
        </authorList>
    </citation>
    <scope>NUCLEOTIDE SEQUENCE [LARGE SCALE GENOMIC DNA]</scope>
    <source>
        <strain evidence="3">MHOM/CI/86/DAL972</strain>
    </source>
</reference>
<proteinExistence type="predicted"/>
<dbReference type="KEGG" id="tbg:TbgDal_IX9550"/>
<organism evidence="2 3">
    <name type="scientific">Trypanosoma brucei gambiense (strain MHOM/CI/86/DAL972)</name>
    <dbReference type="NCBI Taxonomy" id="679716"/>
    <lineage>
        <taxon>Eukaryota</taxon>
        <taxon>Discoba</taxon>
        <taxon>Euglenozoa</taxon>
        <taxon>Kinetoplastea</taxon>
        <taxon>Metakinetoplastina</taxon>
        <taxon>Trypanosomatida</taxon>
        <taxon>Trypanosomatidae</taxon>
        <taxon>Trypanosoma</taxon>
    </lineage>
</organism>